<keyword evidence="3" id="KW-1185">Reference proteome</keyword>
<protein>
    <submittedName>
        <fullName evidence="2">Uncharacterized protein</fullName>
    </submittedName>
</protein>
<comment type="caution">
    <text evidence="2">The sequence shown here is derived from an EMBL/GenBank/DDBJ whole genome shotgun (WGS) entry which is preliminary data.</text>
</comment>
<sequence length="535" mass="61660">MDDNIILVLVSVAIQFICLIRSKITLAVILTYPMGYLTFTCTSMCLLGLALTFPQRINRLTSQSVDWWNGYKPLAWTLSGTERNHLADFIHKVYSRASIYRNYTKYQINKHQVFVEEFIHDLCTKLGEQYPAFKVDILNTGSFYDGTKVGKPDEFEAADDMSDTKVSINDKLFVQTVNKLTAKSEINEDEIDFHNRKIGVMTEVVIILLGLMLKLPIVWTEFQFFIVFCIVFIVQFELTLLLIFLVCCKVAYDIIKYSPSPSNIRRALLEAVSECINNDDNIPQYLDDSFSENQRITLNGPCVTLKIKGPICPASIDLGFCFEKQSSSNEDDVKCLVLPYPRLLRHIPANGWTLTRYKHNYKGMLTPGHKRILMVLKFIANECINSHLLKTFVLLHQRKCETCDNPSDWNALAGCLNDITQLMFECYETKENNKQVSILYVSYKSIKDMDFPQVNVLPGFEHYLWYKTKEKEVTFYLCMYLIARHINFIMKMSKVSTFNAGTILGKLKFTLKSIPPHYVFSKQELQSVINELNVL</sequence>
<proteinExistence type="inferred from homology"/>
<evidence type="ECO:0000313" key="3">
    <source>
        <dbReference type="Proteomes" id="UP000749559"/>
    </source>
</evidence>
<dbReference type="Proteomes" id="UP000749559">
    <property type="component" value="Unassembled WGS sequence"/>
</dbReference>
<name>A0A8J1UW90_OWEFU</name>
<accession>A0A8J1UW90</accession>
<reference evidence="2" key="1">
    <citation type="submission" date="2022-03" db="EMBL/GenBank/DDBJ databases">
        <authorList>
            <person name="Martin C."/>
        </authorList>
    </citation>
    <scope>NUCLEOTIDE SEQUENCE</scope>
</reference>
<dbReference type="EMBL" id="CAIIXF020000003">
    <property type="protein sequence ID" value="CAH1778765.1"/>
    <property type="molecule type" value="Genomic_DNA"/>
</dbReference>
<evidence type="ECO:0000256" key="1">
    <source>
        <dbReference type="ARBA" id="ARBA00008307"/>
    </source>
</evidence>
<dbReference type="PANTHER" id="PTHR10656">
    <property type="entry name" value="CELL FATE DETERMINING PROTEIN MAB21-RELATED"/>
    <property type="match status" value="1"/>
</dbReference>
<dbReference type="PANTHER" id="PTHR10656:SF42">
    <property type="entry name" value="CYCLIC GMP-AMP SYNTHASE-LIKE PROTEIN-RELATED"/>
    <property type="match status" value="1"/>
</dbReference>
<evidence type="ECO:0000313" key="2">
    <source>
        <dbReference type="EMBL" id="CAH1778765.1"/>
    </source>
</evidence>
<gene>
    <name evidence="2" type="ORF">OFUS_LOCUS5634</name>
</gene>
<organism evidence="2 3">
    <name type="scientific">Owenia fusiformis</name>
    <name type="common">Polychaete worm</name>
    <dbReference type="NCBI Taxonomy" id="6347"/>
    <lineage>
        <taxon>Eukaryota</taxon>
        <taxon>Metazoa</taxon>
        <taxon>Spiralia</taxon>
        <taxon>Lophotrochozoa</taxon>
        <taxon>Annelida</taxon>
        <taxon>Polychaeta</taxon>
        <taxon>Sedentaria</taxon>
        <taxon>Canalipalpata</taxon>
        <taxon>Sabellida</taxon>
        <taxon>Oweniida</taxon>
        <taxon>Oweniidae</taxon>
        <taxon>Owenia</taxon>
    </lineage>
</organism>
<dbReference type="Gene3D" id="3.30.460.90">
    <property type="match status" value="1"/>
</dbReference>
<comment type="similarity">
    <text evidence="1">Belongs to the mab-21 family.</text>
</comment>
<dbReference type="AlphaFoldDB" id="A0A8J1UW90"/>
<dbReference type="OrthoDB" id="6054650at2759"/>